<evidence type="ECO:0000256" key="3">
    <source>
        <dbReference type="ARBA" id="ARBA00022692"/>
    </source>
</evidence>
<sequence length="466" mass="53259">MRLIKNMSYTLFSNLLSILVSALIVLIIPRFIGVREYGFWQLYVFYASYVGVLHFGWADGLFLRRGGQQAEKIDVPSLKAETVLFMTFNAVIGLFVICIGISHVDYYRFIFMSLGLTVFFANVRTWITMILQSTGNFREYAINLSAQSLMYLSLIFVILLFHLFNYQYMIAAYIISQIATVISGFIQLRKVFKETKSTLNFKKAAVEIKYNVSAGFKLMVANSTAMLIIGIIRFGIQQRWSVTIFGKISLILSIANLLMVFINAVSLVLFPALRRTKQIARDVYTGIKSVLLPFLYMAMALYFPIRLIIPIWLPQYVDTLHYAAVLMPMMVYQGKFEVLSNTFMKNFRMEGTLMVINIVSLVISFSLTVISIYMLHNIDFAVFSIAIVLGIRSSISEVVLSKRISVHCVKDIIIENTFVLGFMFLNWNFSIELAFVVYSIAIIIYASLSRRSIFSGILVMRELSKY</sequence>
<evidence type="ECO:0000256" key="6">
    <source>
        <dbReference type="SAM" id="Phobius"/>
    </source>
</evidence>
<reference evidence="7 8" key="1">
    <citation type="submission" date="2017-09" db="EMBL/GenBank/DDBJ databases">
        <title>Genome sequence of Lactobacillus brevis D7.</title>
        <authorList>
            <person name="Kwon M.-S."/>
            <person name="Lim S.K."/>
            <person name="Choi H.-J."/>
        </authorList>
    </citation>
    <scope>NUCLEOTIDE SEQUENCE [LARGE SCALE GENOMIC DNA]</scope>
    <source>
        <strain evidence="7 8">D7</strain>
    </source>
</reference>
<protein>
    <recommendedName>
        <fullName evidence="9">Polysaccharide biosynthesis protein</fullName>
    </recommendedName>
</protein>
<feature type="transmembrane region" description="Helical" evidence="6">
    <location>
        <begin position="44"/>
        <end position="63"/>
    </location>
</feature>
<feature type="transmembrane region" description="Helical" evidence="6">
    <location>
        <begin position="351"/>
        <end position="374"/>
    </location>
</feature>
<feature type="transmembrane region" description="Helical" evidence="6">
    <location>
        <begin position="290"/>
        <end position="313"/>
    </location>
</feature>
<evidence type="ECO:0000313" key="8">
    <source>
        <dbReference type="Proteomes" id="UP000217918"/>
    </source>
</evidence>
<feature type="transmembrane region" description="Helical" evidence="6">
    <location>
        <begin position="248"/>
        <end position="270"/>
    </location>
</feature>
<organism evidence="7 8">
    <name type="scientific">Levilactobacillus brevis</name>
    <name type="common">Lactobacillus brevis</name>
    <dbReference type="NCBI Taxonomy" id="1580"/>
    <lineage>
        <taxon>Bacteria</taxon>
        <taxon>Bacillati</taxon>
        <taxon>Bacillota</taxon>
        <taxon>Bacilli</taxon>
        <taxon>Lactobacillales</taxon>
        <taxon>Lactobacillaceae</taxon>
        <taxon>Levilactobacillus</taxon>
    </lineage>
</organism>
<comment type="caution">
    <text evidence="7">The sequence shown here is derived from an EMBL/GenBank/DDBJ whole genome shotgun (WGS) entry which is preliminary data.</text>
</comment>
<dbReference type="Proteomes" id="UP000217918">
    <property type="component" value="Unassembled WGS sequence"/>
</dbReference>
<keyword evidence="3 6" id="KW-0812">Transmembrane</keyword>
<evidence type="ECO:0000256" key="4">
    <source>
        <dbReference type="ARBA" id="ARBA00022989"/>
    </source>
</evidence>
<feature type="transmembrane region" description="Helical" evidence="6">
    <location>
        <begin position="12"/>
        <end position="32"/>
    </location>
</feature>
<dbReference type="PANTHER" id="PTHR30250">
    <property type="entry name" value="PST FAMILY PREDICTED COLANIC ACID TRANSPORTER"/>
    <property type="match status" value="1"/>
</dbReference>
<feature type="transmembrane region" description="Helical" evidence="6">
    <location>
        <begin position="109"/>
        <end position="127"/>
    </location>
</feature>
<evidence type="ECO:0008006" key="9">
    <source>
        <dbReference type="Google" id="ProtNLM"/>
    </source>
</evidence>
<accession>A0A2A3TZI3</accession>
<evidence type="ECO:0000256" key="5">
    <source>
        <dbReference type="ARBA" id="ARBA00023136"/>
    </source>
</evidence>
<evidence type="ECO:0000256" key="2">
    <source>
        <dbReference type="ARBA" id="ARBA00022475"/>
    </source>
</evidence>
<dbReference type="PANTHER" id="PTHR30250:SF11">
    <property type="entry name" value="O-ANTIGEN TRANSPORTER-RELATED"/>
    <property type="match status" value="1"/>
</dbReference>
<evidence type="ECO:0000313" key="7">
    <source>
        <dbReference type="EMBL" id="PBQ24250.1"/>
    </source>
</evidence>
<dbReference type="AlphaFoldDB" id="A0A2A3TZI3"/>
<keyword evidence="4 6" id="KW-1133">Transmembrane helix</keyword>
<feature type="transmembrane region" description="Helical" evidence="6">
    <location>
        <begin position="218"/>
        <end position="236"/>
    </location>
</feature>
<dbReference type="EMBL" id="NVYO01000001">
    <property type="protein sequence ID" value="PBQ24250.1"/>
    <property type="molecule type" value="Genomic_DNA"/>
</dbReference>
<feature type="transmembrane region" description="Helical" evidence="6">
    <location>
        <begin position="319"/>
        <end position="339"/>
    </location>
</feature>
<comment type="subcellular location">
    <subcellularLocation>
        <location evidence="1">Cell membrane</location>
        <topology evidence="1">Multi-pass membrane protein</topology>
    </subcellularLocation>
</comment>
<name>A0A2A3TZI3_LEVBR</name>
<proteinExistence type="predicted"/>
<dbReference type="GO" id="GO:0005886">
    <property type="term" value="C:plasma membrane"/>
    <property type="evidence" value="ECO:0007669"/>
    <property type="project" value="UniProtKB-SubCell"/>
</dbReference>
<gene>
    <name evidence="7" type="ORF">CNR29_09595</name>
</gene>
<dbReference type="InterPro" id="IPR050833">
    <property type="entry name" value="Poly_Biosynth_Transport"/>
</dbReference>
<evidence type="ECO:0000256" key="1">
    <source>
        <dbReference type="ARBA" id="ARBA00004651"/>
    </source>
</evidence>
<keyword evidence="5 6" id="KW-0472">Membrane</keyword>
<feature type="transmembrane region" description="Helical" evidence="6">
    <location>
        <begin position="83"/>
        <end position="103"/>
    </location>
</feature>
<keyword evidence="2" id="KW-1003">Cell membrane</keyword>
<feature type="transmembrane region" description="Helical" evidence="6">
    <location>
        <begin position="435"/>
        <end position="460"/>
    </location>
</feature>
<feature type="transmembrane region" description="Helical" evidence="6">
    <location>
        <begin position="170"/>
        <end position="188"/>
    </location>
</feature>
<feature type="transmembrane region" description="Helical" evidence="6">
    <location>
        <begin position="148"/>
        <end position="164"/>
    </location>
</feature>